<evidence type="ECO:0000256" key="2">
    <source>
        <dbReference type="ARBA" id="ARBA00022729"/>
    </source>
</evidence>
<evidence type="ECO:0000256" key="1">
    <source>
        <dbReference type="ARBA" id="ARBA00022536"/>
    </source>
</evidence>
<evidence type="ECO:0000256" key="5">
    <source>
        <dbReference type="PROSITE-ProRule" id="PRU00076"/>
    </source>
</evidence>
<sequence length="397" mass="45133">MMASLCLFATLLAVCLIWDSSGKKDSGVFDSTLVFNFETQWEDLEPVERQELLSKTGKIAFFVRLYRAWTYTPNGQRGFVERFPDPPVRVPEEITRGCTKHLKDCIRTIYNSIQKRASFLFPLRDQTMTDFVFDEDRFRNLVGDSMFAYDVSVAYIMCFFVKSRISLMKALPFCGYGVTDGKKHVWPSSAFRDAANNPFIDSPLDVIDDFELSSYADFGCAEESFCPDPCCRGSKNRTCFHDLCVPKKYRRDHEGGTFPSAKTRYPCRMDPLYNDNFWALTRNQWNISCDCPQPGHLFRFDTLQCVDVDECDALDDGPCESAFETCLNTVGSFECVCMTGYYRNPADGKCVPIQLPIASLTWSGMAHAPPKAVSKSPKRVNPLLTMLLFSIQTFISL</sequence>
<feature type="signal peptide" evidence="6">
    <location>
        <begin position="1"/>
        <end position="22"/>
    </location>
</feature>
<dbReference type="WBParaSite" id="Pan_g9167.t1">
    <property type="protein sequence ID" value="Pan_g9167.t1"/>
    <property type="gene ID" value="Pan_g9167"/>
</dbReference>
<keyword evidence="2 6" id="KW-0732">Signal</keyword>
<evidence type="ECO:0000313" key="8">
    <source>
        <dbReference type="Proteomes" id="UP000492821"/>
    </source>
</evidence>
<dbReference type="InterPro" id="IPR018097">
    <property type="entry name" value="EGF_Ca-bd_CS"/>
</dbReference>
<evidence type="ECO:0000256" key="3">
    <source>
        <dbReference type="ARBA" id="ARBA00022737"/>
    </source>
</evidence>
<dbReference type="Pfam" id="PF07645">
    <property type="entry name" value="EGF_CA"/>
    <property type="match status" value="1"/>
</dbReference>
<dbReference type="CDD" id="cd00054">
    <property type="entry name" value="EGF_CA"/>
    <property type="match status" value="1"/>
</dbReference>
<feature type="chain" id="PRO_5028812782" evidence="6">
    <location>
        <begin position="23"/>
        <end position="397"/>
    </location>
</feature>
<keyword evidence="3" id="KW-0677">Repeat</keyword>
<reference evidence="9" key="2">
    <citation type="submission" date="2020-10" db="UniProtKB">
        <authorList>
            <consortium name="WormBaseParasite"/>
        </authorList>
    </citation>
    <scope>IDENTIFICATION</scope>
</reference>
<dbReference type="PROSITE" id="PS50026">
    <property type="entry name" value="EGF_3"/>
    <property type="match status" value="1"/>
</dbReference>
<organism evidence="8 9">
    <name type="scientific">Panagrellus redivivus</name>
    <name type="common">Microworm</name>
    <dbReference type="NCBI Taxonomy" id="6233"/>
    <lineage>
        <taxon>Eukaryota</taxon>
        <taxon>Metazoa</taxon>
        <taxon>Ecdysozoa</taxon>
        <taxon>Nematoda</taxon>
        <taxon>Chromadorea</taxon>
        <taxon>Rhabditida</taxon>
        <taxon>Tylenchina</taxon>
        <taxon>Panagrolaimomorpha</taxon>
        <taxon>Panagrolaimoidea</taxon>
        <taxon>Panagrolaimidae</taxon>
        <taxon>Panagrellus</taxon>
    </lineage>
</organism>
<dbReference type="FunFam" id="2.10.25.10:FF:000038">
    <property type="entry name" value="Fibrillin 2"/>
    <property type="match status" value="1"/>
</dbReference>
<dbReference type="InterPro" id="IPR000152">
    <property type="entry name" value="EGF-type_Asp/Asn_hydroxyl_site"/>
</dbReference>
<proteinExistence type="predicted"/>
<comment type="caution">
    <text evidence="5">Lacks conserved residue(s) required for the propagation of feature annotation.</text>
</comment>
<dbReference type="PROSITE" id="PS00010">
    <property type="entry name" value="ASX_HYDROXYL"/>
    <property type="match status" value="1"/>
</dbReference>
<dbReference type="GO" id="GO:0005509">
    <property type="term" value="F:calcium ion binding"/>
    <property type="evidence" value="ECO:0007669"/>
    <property type="project" value="InterPro"/>
</dbReference>
<dbReference type="InterPro" id="IPR001881">
    <property type="entry name" value="EGF-like_Ca-bd_dom"/>
</dbReference>
<dbReference type="SUPFAM" id="SSF57196">
    <property type="entry name" value="EGF/Laminin"/>
    <property type="match status" value="1"/>
</dbReference>
<dbReference type="PROSITE" id="PS01187">
    <property type="entry name" value="EGF_CA"/>
    <property type="match status" value="1"/>
</dbReference>
<dbReference type="AlphaFoldDB" id="A0A7E4WCV4"/>
<protein>
    <submittedName>
        <fullName evidence="9">EGF-like domain-containing protein</fullName>
    </submittedName>
</protein>
<dbReference type="InterPro" id="IPR000742">
    <property type="entry name" value="EGF"/>
</dbReference>
<evidence type="ECO:0000259" key="7">
    <source>
        <dbReference type="PROSITE" id="PS50026"/>
    </source>
</evidence>
<accession>A0A7E4WCV4</accession>
<keyword evidence="1 5" id="KW-0245">EGF-like domain</keyword>
<evidence type="ECO:0000256" key="4">
    <source>
        <dbReference type="ARBA" id="ARBA00023157"/>
    </source>
</evidence>
<keyword evidence="4" id="KW-1015">Disulfide bond</keyword>
<dbReference type="InterPro" id="IPR049883">
    <property type="entry name" value="NOTCH1_EGF-like"/>
</dbReference>
<reference evidence="8" key="1">
    <citation type="journal article" date="2013" name="Genetics">
        <title>The draft genome and transcriptome of Panagrellus redivivus are shaped by the harsh demands of a free-living lifestyle.</title>
        <authorList>
            <person name="Srinivasan J."/>
            <person name="Dillman A.R."/>
            <person name="Macchietto M.G."/>
            <person name="Heikkinen L."/>
            <person name="Lakso M."/>
            <person name="Fracchia K.M."/>
            <person name="Antoshechkin I."/>
            <person name="Mortazavi A."/>
            <person name="Wong G."/>
            <person name="Sternberg P.W."/>
        </authorList>
    </citation>
    <scope>NUCLEOTIDE SEQUENCE [LARGE SCALE GENOMIC DNA]</scope>
    <source>
        <strain evidence="8">MT8872</strain>
    </source>
</reference>
<evidence type="ECO:0000313" key="9">
    <source>
        <dbReference type="WBParaSite" id="Pan_g9167.t1"/>
    </source>
</evidence>
<dbReference type="SMART" id="SM00179">
    <property type="entry name" value="EGF_CA"/>
    <property type="match status" value="1"/>
</dbReference>
<name>A0A7E4WCV4_PANRE</name>
<keyword evidence="8" id="KW-1185">Reference proteome</keyword>
<evidence type="ECO:0000256" key="6">
    <source>
        <dbReference type="SAM" id="SignalP"/>
    </source>
</evidence>
<dbReference type="Proteomes" id="UP000492821">
    <property type="component" value="Unassembled WGS sequence"/>
</dbReference>
<feature type="domain" description="EGF-like" evidence="7">
    <location>
        <begin position="307"/>
        <end position="347"/>
    </location>
</feature>
<dbReference type="Gene3D" id="2.10.25.10">
    <property type="entry name" value="Laminin"/>
    <property type="match status" value="1"/>
</dbReference>